<accession>A0A1I1VJX6</accession>
<sequence length="66" mass="6766">MNIQKNQSGAPAARDIPPMPGGGTFRFDEATWEWVSTYPVPTEAPAAAPVAAAGNEPAGTPATAQE</sequence>
<dbReference type="Proteomes" id="UP000198639">
    <property type="component" value="Unassembled WGS sequence"/>
</dbReference>
<evidence type="ECO:0000313" key="3">
    <source>
        <dbReference type="Proteomes" id="UP000198639"/>
    </source>
</evidence>
<feature type="region of interest" description="Disordered" evidence="1">
    <location>
        <begin position="1"/>
        <end position="25"/>
    </location>
</feature>
<name>A0A1I1VJX6_9BURK</name>
<dbReference type="EMBL" id="FOLD01000040">
    <property type="protein sequence ID" value="SFD83372.1"/>
    <property type="molecule type" value="Genomic_DNA"/>
</dbReference>
<dbReference type="AlphaFoldDB" id="A0A1I1VJX6"/>
<keyword evidence="3" id="KW-1185">Reference proteome</keyword>
<feature type="compositionally biased region" description="Low complexity" evidence="1">
    <location>
        <begin position="47"/>
        <end position="59"/>
    </location>
</feature>
<protein>
    <submittedName>
        <fullName evidence="2">Uncharacterized protein</fullName>
    </submittedName>
</protein>
<gene>
    <name evidence="2" type="ORF">SAMN05216204_14016</name>
</gene>
<dbReference type="RefSeq" id="WP_091876835.1">
    <property type="nucleotide sequence ID" value="NZ_FOLD01000040.1"/>
</dbReference>
<reference evidence="3" key="1">
    <citation type="submission" date="2016-10" db="EMBL/GenBank/DDBJ databases">
        <authorList>
            <person name="Varghese N."/>
            <person name="Submissions S."/>
        </authorList>
    </citation>
    <scope>NUCLEOTIDE SEQUENCE [LARGE SCALE GENOMIC DNA]</scope>
    <source>
        <strain evidence="3">CGMCC 1.12041</strain>
    </source>
</reference>
<organism evidence="2 3">
    <name type="scientific">Massilia yuzhufengensis</name>
    <dbReference type="NCBI Taxonomy" id="1164594"/>
    <lineage>
        <taxon>Bacteria</taxon>
        <taxon>Pseudomonadati</taxon>
        <taxon>Pseudomonadota</taxon>
        <taxon>Betaproteobacteria</taxon>
        <taxon>Burkholderiales</taxon>
        <taxon>Oxalobacteraceae</taxon>
        <taxon>Telluria group</taxon>
        <taxon>Massilia</taxon>
    </lineage>
</organism>
<proteinExistence type="predicted"/>
<dbReference type="STRING" id="1164594.SAMN05216204_14016"/>
<feature type="region of interest" description="Disordered" evidence="1">
    <location>
        <begin position="47"/>
        <end position="66"/>
    </location>
</feature>
<evidence type="ECO:0000256" key="1">
    <source>
        <dbReference type="SAM" id="MobiDB-lite"/>
    </source>
</evidence>
<evidence type="ECO:0000313" key="2">
    <source>
        <dbReference type="EMBL" id="SFD83372.1"/>
    </source>
</evidence>